<gene>
    <name evidence="4" type="primary">CSR1_1</name>
    <name evidence="4" type="ORF">IWQ62_001550</name>
</gene>
<accession>A0A9W8AYR0</accession>
<keyword evidence="5" id="KW-1185">Reference proteome</keyword>
<evidence type="ECO:0000313" key="4">
    <source>
        <dbReference type="EMBL" id="KAJ1967934.1"/>
    </source>
</evidence>
<dbReference type="OrthoDB" id="43460at2759"/>
<protein>
    <submittedName>
        <fullName evidence="4">Phosphatidylinositol transfer protein csr1</fullName>
    </submittedName>
</protein>
<dbReference type="SMART" id="SM01100">
    <property type="entry name" value="CRAL_TRIO_N"/>
    <property type="match status" value="1"/>
</dbReference>
<dbReference type="Proteomes" id="UP001150925">
    <property type="component" value="Unassembled WGS sequence"/>
</dbReference>
<dbReference type="SMART" id="SM00516">
    <property type="entry name" value="SEC14"/>
    <property type="match status" value="1"/>
</dbReference>
<proteinExistence type="predicted"/>
<feature type="compositionally biased region" description="Polar residues" evidence="2">
    <location>
        <begin position="48"/>
        <end position="91"/>
    </location>
</feature>
<sequence>MSAETQTNGDKPTGYLGNLTDEQQQKLQALWKLLLQCFDDNALDLASSPDTGDDSNNNGEVASPEESASTNGAGTSPATENPSDQVPDSTTAGSAKPKKSGKSLNFLKLKRSKGSSKSKTGGESTPAEDQTAKDTKPEEAMEKLSLSPDSTTDAPTETLRESFWRVVQADHPDSILLRFLRARKWNVDKALAMILTALRWRIESRVDEVITLGEEGLDLKILEKGISFLHGEDKQGRPVVVTRVKMHRKDDQTVEEMTRYLIWTIETLRMFLAPGMETVTIIFDLSDFTMANMDFNFVKILIRCLEAYYPESLGALLIYNAPWIFSGVWRMISPLLDPVVASKINFIDQKQQFENFIDPTQLVDWLGGQSSFRYEYQKPTPEENKLMKNVEERDRRLAQYTALTNQLEEVTRSWAELGAPLDDNESAKQELADLQSKRMALAEELRQVVRDMDPYIRARTLYHRMGVLQAHGSSTWDHIVGSKDDEQKE</sequence>
<evidence type="ECO:0000256" key="1">
    <source>
        <dbReference type="SAM" id="Coils"/>
    </source>
</evidence>
<feature type="compositionally biased region" description="Basic and acidic residues" evidence="2">
    <location>
        <begin position="130"/>
        <end position="142"/>
    </location>
</feature>
<organism evidence="4 5">
    <name type="scientific">Dispira parvispora</name>
    <dbReference type="NCBI Taxonomy" id="1520584"/>
    <lineage>
        <taxon>Eukaryota</taxon>
        <taxon>Fungi</taxon>
        <taxon>Fungi incertae sedis</taxon>
        <taxon>Zoopagomycota</taxon>
        <taxon>Kickxellomycotina</taxon>
        <taxon>Dimargaritomycetes</taxon>
        <taxon>Dimargaritales</taxon>
        <taxon>Dimargaritaceae</taxon>
        <taxon>Dispira</taxon>
    </lineage>
</organism>
<dbReference type="SUPFAM" id="SSF52087">
    <property type="entry name" value="CRAL/TRIO domain"/>
    <property type="match status" value="1"/>
</dbReference>
<feature type="coiled-coil region" evidence="1">
    <location>
        <begin position="424"/>
        <end position="451"/>
    </location>
</feature>
<feature type="region of interest" description="Disordered" evidence="2">
    <location>
        <begin position="43"/>
        <end position="156"/>
    </location>
</feature>
<dbReference type="EMBL" id="JANBPY010000257">
    <property type="protein sequence ID" value="KAJ1967934.1"/>
    <property type="molecule type" value="Genomic_DNA"/>
</dbReference>
<keyword evidence="1" id="KW-0175">Coiled coil</keyword>
<feature type="domain" description="CRAL-TRIO" evidence="3">
    <location>
        <begin position="217"/>
        <end position="374"/>
    </location>
</feature>
<evidence type="ECO:0000256" key="2">
    <source>
        <dbReference type="SAM" id="MobiDB-lite"/>
    </source>
</evidence>
<dbReference type="PANTHER" id="PTHR46590:SF1">
    <property type="entry name" value="PHOSPHATIDYLINOSITOL TRANSFER PROTEIN CSR1"/>
    <property type="match status" value="1"/>
</dbReference>
<dbReference type="PANTHER" id="PTHR46590">
    <property type="entry name" value="PHOSPHATIDYLINOSITOL TRANSFER PROTEIN CSR1-RELATED"/>
    <property type="match status" value="1"/>
</dbReference>
<evidence type="ECO:0000259" key="3">
    <source>
        <dbReference type="PROSITE" id="PS50191"/>
    </source>
</evidence>
<dbReference type="PROSITE" id="PS50191">
    <property type="entry name" value="CRAL_TRIO"/>
    <property type="match status" value="1"/>
</dbReference>
<dbReference type="AlphaFoldDB" id="A0A9W8AYR0"/>
<comment type="caution">
    <text evidence="4">The sequence shown here is derived from an EMBL/GenBank/DDBJ whole genome shotgun (WGS) entry which is preliminary data.</text>
</comment>
<dbReference type="InterPro" id="IPR036273">
    <property type="entry name" value="CRAL/TRIO_N_dom_sf"/>
</dbReference>
<dbReference type="InterPro" id="IPR001251">
    <property type="entry name" value="CRAL-TRIO_dom"/>
</dbReference>
<dbReference type="CDD" id="cd00170">
    <property type="entry name" value="SEC14"/>
    <property type="match status" value="1"/>
</dbReference>
<evidence type="ECO:0000313" key="5">
    <source>
        <dbReference type="Proteomes" id="UP001150925"/>
    </source>
</evidence>
<dbReference type="SUPFAM" id="SSF46938">
    <property type="entry name" value="CRAL/TRIO N-terminal domain"/>
    <property type="match status" value="1"/>
</dbReference>
<dbReference type="Pfam" id="PF00650">
    <property type="entry name" value="CRAL_TRIO"/>
    <property type="match status" value="1"/>
</dbReference>
<dbReference type="InterPro" id="IPR011074">
    <property type="entry name" value="CRAL/TRIO_N_dom"/>
</dbReference>
<dbReference type="InterPro" id="IPR036865">
    <property type="entry name" value="CRAL-TRIO_dom_sf"/>
</dbReference>
<dbReference type="Gene3D" id="3.40.525.10">
    <property type="entry name" value="CRAL-TRIO lipid binding domain"/>
    <property type="match status" value="1"/>
</dbReference>
<dbReference type="Pfam" id="PF03765">
    <property type="entry name" value="CRAL_TRIO_N"/>
    <property type="match status" value="1"/>
</dbReference>
<reference evidence="4" key="1">
    <citation type="submission" date="2022-07" db="EMBL/GenBank/DDBJ databases">
        <title>Phylogenomic reconstructions and comparative analyses of Kickxellomycotina fungi.</title>
        <authorList>
            <person name="Reynolds N.K."/>
            <person name="Stajich J.E."/>
            <person name="Barry K."/>
            <person name="Grigoriev I.V."/>
            <person name="Crous P."/>
            <person name="Smith M.E."/>
        </authorList>
    </citation>
    <scope>NUCLEOTIDE SEQUENCE</scope>
    <source>
        <strain evidence="4">RSA 1196</strain>
    </source>
</reference>
<dbReference type="InterPro" id="IPR052432">
    <property type="entry name" value="PITP/CRAL-TRIO"/>
</dbReference>
<name>A0A9W8AYR0_9FUNG</name>